<gene>
    <name evidence="2" type="ORF">D3Z33_05145</name>
</gene>
<evidence type="ECO:0000313" key="2">
    <source>
        <dbReference type="EMBL" id="NBI06247.1"/>
    </source>
</evidence>
<dbReference type="Gene3D" id="1.10.4030.10">
    <property type="entry name" value="Porin chaperone SurA, peptide-binding domain"/>
    <property type="match status" value="1"/>
</dbReference>
<feature type="transmembrane region" description="Helical" evidence="1">
    <location>
        <begin position="25"/>
        <end position="41"/>
    </location>
</feature>
<comment type="caution">
    <text evidence="2">The sequence shown here is derived from an EMBL/GenBank/DDBJ whole genome shotgun (WGS) entry which is preliminary data.</text>
</comment>
<keyword evidence="1" id="KW-1133">Transmembrane helix</keyword>
<sequence>MHFKEQDTCDLRYIIKNGGVKMKKYISILILGLFIIISFVGCTGESKENVIATVEGEEITEQDIKDRIEFLEVAEKLYTGKEDAETNFTQNEVFNLIVREKVQYIEAKNLGYEVKTKEEMMKMLDESKEQREKVDPEIKGNLNDKYGSSEEFKESIVKEYGYDSMENYYEENIDMLITRYLINELSINYMDELKKELDKENMNGDLEYRESFDSWVNYIEHLLKNANIEIKDDEYEIEYHGDKWEHEGLDLENK</sequence>
<keyword evidence="1" id="KW-0472">Membrane</keyword>
<keyword evidence="3" id="KW-1185">Reference proteome</keyword>
<protein>
    <submittedName>
        <fullName evidence="2">Uncharacterized protein</fullName>
    </submittedName>
</protein>
<reference evidence="2 3" key="1">
    <citation type="submission" date="2018-08" db="EMBL/GenBank/DDBJ databases">
        <title>Murine metabolic-syndrome-specific gut microbial biobank.</title>
        <authorList>
            <person name="Liu C."/>
        </authorList>
    </citation>
    <scope>NUCLEOTIDE SEQUENCE [LARGE SCALE GENOMIC DNA]</scope>
    <source>
        <strain evidence="2 3">583</strain>
    </source>
</reference>
<dbReference type="InterPro" id="IPR027304">
    <property type="entry name" value="Trigger_fact/SurA_dom_sf"/>
</dbReference>
<name>A0A845QTT7_9CLOT</name>
<keyword evidence="1" id="KW-0812">Transmembrane</keyword>
<dbReference type="AlphaFoldDB" id="A0A845QTT7"/>
<evidence type="ECO:0000256" key="1">
    <source>
        <dbReference type="SAM" id="Phobius"/>
    </source>
</evidence>
<dbReference type="Pfam" id="PF13623">
    <property type="entry name" value="SurA_N_2"/>
    <property type="match status" value="1"/>
</dbReference>
<dbReference type="Proteomes" id="UP000467132">
    <property type="component" value="Unassembled WGS sequence"/>
</dbReference>
<proteinExistence type="predicted"/>
<dbReference type="EMBL" id="QXXA01000005">
    <property type="protein sequence ID" value="NBI06247.1"/>
    <property type="molecule type" value="Genomic_DNA"/>
</dbReference>
<dbReference type="SUPFAM" id="SSF109998">
    <property type="entry name" value="Triger factor/SurA peptide-binding domain-like"/>
    <property type="match status" value="1"/>
</dbReference>
<organism evidence="2 3">
    <name type="scientific">Senegalia massiliensis</name>
    <dbReference type="NCBI Taxonomy" id="1720316"/>
    <lineage>
        <taxon>Bacteria</taxon>
        <taxon>Bacillati</taxon>
        <taxon>Bacillota</taxon>
        <taxon>Clostridia</taxon>
        <taxon>Eubacteriales</taxon>
        <taxon>Clostridiaceae</taxon>
        <taxon>Senegalia</taxon>
    </lineage>
</organism>
<accession>A0A845QTT7</accession>
<evidence type="ECO:0000313" key="3">
    <source>
        <dbReference type="Proteomes" id="UP000467132"/>
    </source>
</evidence>